<comment type="subcellular location">
    <subcellularLocation>
        <location evidence="1">Periplasm</location>
    </subcellularLocation>
</comment>
<dbReference type="EMBL" id="SWJZ01000100">
    <property type="protein sequence ID" value="TKD14536.1"/>
    <property type="molecule type" value="Genomic_DNA"/>
</dbReference>
<evidence type="ECO:0000259" key="5">
    <source>
        <dbReference type="Pfam" id="PF09084"/>
    </source>
</evidence>
<feature type="domain" description="SsuA/THI5-like" evidence="5">
    <location>
        <begin position="52"/>
        <end position="264"/>
    </location>
</feature>
<dbReference type="Gene3D" id="3.40.190.10">
    <property type="entry name" value="Periplasmic binding protein-like II"/>
    <property type="match status" value="2"/>
</dbReference>
<feature type="chain" id="PRO_5020774992" evidence="4">
    <location>
        <begin position="34"/>
        <end position="330"/>
    </location>
</feature>
<dbReference type="GO" id="GO:0042597">
    <property type="term" value="C:periplasmic space"/>
    <property type="evidence" value="ECO:0007669"/>
    <property type="project" value="UniProtKB-SubCell"/>
</dbReference>
<dbReference type="PANTHER" id="PTHR30024">
    <property type="entry name" value="ALIPHATIC SULFONATES-BINDING PROTEIN-RELATED"/>
    <property type="match status" value="1"/>
</dbReference>
<name>A0A4U1JLS9_RHOCA</name>
<reference evidence="6 7" key="1">
    <citation type="submission" date="2019-04" db="EMBL/GenBank/DDBJ databases">
        <title>Draft Whole-Genome sequence of the purple photosynthetic bacterium Rhodobacter capsulatus SP108 with an indigenous class A beta-lactamase.</title>
        <authorList>
            <person name="Robertson S."/>
            <person name="Meyer T.E."/>
            <person name="Kyndt J.A."/>
        </authorList>
    </citation>
    <scope>NUCLEOTIDE SEQUENCE [LARGE SCALE GENOMIC DNA]</scope>
    <source>
        <strain evidence="6 7">SP108</strain>
    </source>
</reference>
<dbReference type="PANTHER" id="PTHR30024:SF47">
    <property type="entry name" value="TAURINE-BINDING PERIPLASMIC PROTEIN"/>
    <property type="match status" value="1"/>
</dbReference>
<evidence type="ECO:0000256" key="4">
    <source>
        <dbReference type="SAM" id="SignalP"/>
    </source>
</evidence>
<sequence length="330" mass="34823">MRFMPSLILTRRRLGATVTAAVLAAVLALPAQAEELKKVRFAYLLSDTLLSVFRAQDQGYFAAEGLDVDLIPVQGGPAVIAALASGEADIGYAAPVPPLNARAQGVPVKLFLTLGHEADPDRKYVWLVASKASGVTALADVKGKKIAINGNGTGCELAWRDHLAAAGLSYDAAEVVVLPFPQQEAALEQGTIDVGCAIQPFYASISANPEIGAKVIARGLLADEKEPVISDSVIGTDAWLAENEDTAKAFAHAVVKARDELLANRTLVEEAAVKYLDLTPELAKTLDYSVLKPEVDVKPGEVQRILDALVKAGILKTPLAAADVSIDLKL</sequence>
<comment type="caution">
    <text evidence="6">The sequence shown here is derived from an EMBL/GenBank/DDBJ whole genome shotgun (WGS) entry which is preliminary data.</text>
</comment>
<evidence type="ECO:0000256" key="1">
    <source>
        <dbReference type="ARBA" id="ARBA00004418"/>
    </source>
</evidence>
<dbReference type="OrthoDB" id="9815602at2"/>
<evidence type="ECO:0000313" key="6">
    <source>
        <dbReference type="EMBL" id="TKD14536.1"/>
    </source>
</evidence>
<comment type="similarity">
    <text evidence="2">Belongs to the bacterial solute-binding protein SsuA/TauA family.</text>
</comment>
<dbReference type="InterPro" id="IPR006311">
    <property type="entry name" value="TAT_signal"/>
</dbReference>
<dbReference type="Pfam" id="PF09084">
    <property type="entry name" value="NMT1"/>
    <property type="match status" value="1"/>
</dbReference>
<keyword evidence="3 4" id="KW-0732">Signal</keyword>
<accession>A0A4U1JLS9</accession>
<gene>
    <name evidence="6" type="ORF">FBT96_17830</name>
</gene>
<evidence type="ECO:0000256" key="2">
    <source>
        <dbReference type="ARBA" id="ARBA00010742"/>
    </source>
</evidence>
<proteinExistence type="inferred from homology"/>
<dbReference type="SUPFAM" id="SSF53850">
    <property type="entry name" value="Periplasmic binding protein-like II"/>
    <property type="match status" value="1"/>
</dbReference>
<protein>
    <submittedName>
        <fullName evidence="6">ABC transporter substrate-binding protein</fullName>
    </submittedName>
</protein>
<dbReference type="InterPro" id="IPR015168">
    <property type="entry name" value="SsuA/THI5"/>
</dbReference>
<dbReference type="PROSITE" id="PS51318">
    <property type="entry name" value="TAT"/>
    <property type="match status" value="1"/>
</dbReference>
<organism evidence="6 7">
    <name type="scientific">Rhodobacter capsulatus</name>
    <name type="common">Rhodopseudomonas capsulata</name>
    <dbReference type="NCBI Taxonomy" id="1061"/>
    <lineage>
        <taxon>Bacteria</taxon>
        <taxon>Pseudomonadati</taxon>
        <taxon>Pseudomonadota</taxon>
        <taxon>Alphaproteobacteria</taxon>
        <taxon>Rhodobacterales</taxon>
        <taxon>Rhodobacter group</taxon>
        <taxon>Rhodobacter</taxon>
    </lineage>
</organism>
<dbReference type="AlphaFoldDB" id="A0A4U1JLS9"/>
<evidence type="ECO:0000256" key="3">
    <source>
        <dbReference type="ARBA" id="ARBA00022729"/>
    </source>
</evidence>
<evidence type="ECO:0000313" key="7">
    <source>
        <dbReference type="Proteomes" id="UP000310597"/>
    </source>
</evidence>
<dbReference type="Proteomes" id="UP000310597">
    <property type="component" value="Unassembled WGS sequence"/>
</dbReference>
<feature type="signal peptide" evidence="4">
    <location>
        <begin position="1"/>
        <end position="33"/>
    </location>
</feature>